<evidence type="ECO:0000313" key="2">
    <source>
        <dbReference type="EMBL" id="KJZ02253.1"/>
    </source>
</evidence>
<protein>
    <recommendedName>
        <fullName evidence="4">Phage shock protein B</fullName>
    </recommendedName>
</protein>
<feature type="coiled-coil region" evidence="1">
    <location>
        <begin position="34"/>
        <end position="61"/>
    </location>
</feature>
<name>A0A0F4PV71_9GAMM</name>
<accession>A0A0F4PV71</accession>
<sequence length="76" mass="8530">MYIALMLVVAALVIVATVMVVDVRNKQKALNARAGRENEQLTTMSKELSQLKERVQILEKVVTDKGFSVEQEINNL</sequence>
<evidence type="ECO:0008006" key="4">
    <source>
        <dbReference type="Google" id="ProtNLM"/>
    </source>
</evidence>
<dbReference type="OrthoDB" id="6268604at2"/>
<dbReference type="Proteomes" id="UP000033664">
    <property type="component" value="Unassembled WGS sequence"/>
</dbReference>
<dbReference type="RefSeq" id="WP_022944493.1">
    <property type="nucleotide sequence ID" value="NZ_CP023397.1"/>
</dbReference>
<keyword evidence="3" id="KW-1185">Reference proteome</keyword>
<evidence type="ECO:0000313" key="3">
    <source>
        <dbReference type="Proteomes" id="UP000033664"/>
    </source>
</evidence>
<dbReference type="PATRIC" id="fig|151081.8.peg.1354"/>
<comment type="caution">
    <text evidence="2">The sequence shown here is derived from an EMBL/GenBank/DDBJ whole genome shotgun (WGS) entry which is preliminary data.</text>
</comment>
<proteinExistence type="predicted"/>
<evidence type="ECO:0000256" key="1">
    <source>
        <dbReference type="SAM" id="Coils"/>
    </source>
</evidence>
<dbReference type="GeneID" id="58227037"/>
<gene>
    <name evidence="2" type="ORF">TW72_00875</name>
</gene>
<dbReference type="EMBL" id="JXXZ01000001">
    <property type="protein sequence ID" value="KJZ02253.1"/>
    <property type="molecule type" value="Genomic_DNA"/>
</dbReference>
<keyword evidence="1" id="KW-0175">Coiled coil</keyword>
<organism evidence="2 3">
    <name type="scientific">Pseudoalteromonas ruthenica</name>
    <dbReference type="NCBI Taxonomy" id="151081"/>
    <lineage>
        <taxon>Bacteria</taxon>
        <taxon>Pseudomonadati</taxon>
        <taxon>Pseudomonadota</taxon>
        <taxon>Gammaproteobacteria</taxon>
        <taxon>Alteromonadales</taxon>
        <taxon>Pseudoalteromonadaceae</taxon>
        <taxon>Pseudoalteromonas</taxon>
    </lineage>
</organism>
<dbReference type="AlphaFoldDB" id="A0A0F4PV71"/>
<reference evidence="2 3" key="1">
    <citation type="journal article" date="2015" name="BMC Genomics">
        <title>Genome mining reveals unlocked bioactive potential of marine Gram-negative bacteria.</title>
        <authorList>
            <person name="Machado H."/>
            <person name="Sonnenschein E.C."/>
            <person name="Melchiorsen J."/>
            <person name="Gram L."/>
        </authorList>
    </citation>
    <scope>NUCLEOTIDE SEQUENCE [LARGE SCALE GENOMIC DNA]</scope>
    <source>
        <strain evidence="2 3">S3137</strain>
    </source>
</reference>